<evidence type="ECO:0000256" key="4">
    <source>
        <dbReference type="SAM" id="Coils"/>
    </source>
</evidence>
<dbReference type="EMBL" id="ASPP01003245">
    <property type="protein sequence ID" value="ETO33632.1"/>
    <property type="molecule type" value="Genomic_DNA"/>
</dbReference>
<sequence length="196" mass="23003">MEKLKNDIKGKDDEIKKIKEKIPKKNDDNKEEQKENNNTFMLNLESICNFKLLKTLNEHANAVYSIDYSIIDNCQFICSGSRDKTVRVWDINNNDKYIKSFNEHSAEVCFVKFSPYHYYNYKQNVICSSSIDRTIRFWDIKNNKQLQIFSGSTCGIEFSSFNNGRYLCSGSEKKVIRLWDIETPKLLHVFNGHENA</sequence>
<dbReference type="InterPro" id="IPR001680">
    <property type="entry name" value="WD40_rpt"/>
</dbReference>
<name>X6P7L9_RETFI</name>
<dbReference type="InterPro" id="IPR015943">
    <property type="entry name" value="WD40/YVTN_repeat-like_dom_sf"/>
</dbReference>
<dbReference type="InterPro" id="IPR044715">
    <property type="entry name" value="WDR86-like"/>
</dbReference>
<organism evidence="5 6">
    <name type="scientific">Reticulomyxa filosa</name>
    <dbReference type="NCBI Taxonomy" id="46433"/>
    <lineage>
        <taxon>Eukaryota</taxon>
        <taxon>Sar</taxon>
        <taxon>Rhizaria</taxon>
        <taxon>Retaria</taxon>
        <taxon>Foraminifera</taxon>
        <taxon>Monothalamids</taxon>
        <taxon>Reticulomyxidae</taxon>
        <taxon>Reticulomyxa</taxon>
    </lineage>
</organism>
<evidence type="ECO:0000256" key="1">
    <source>
        <dbReference type="ARBA" id="ARBA00022574"/>
    </source>
</evidence>
<dbReference type="InterPro" id="IPR019775">
    <property type="entry name" value="WD40_repeat_CS"/>
</dbReference>
<dbReference type="PROSITE" id="PS50082">
    <property type="entry name" value="WD_REPEATS_2"/>
    <property type="match status" value="3"/>
</dbReference>
<keyword evidence="4" id="KW-0175">Coiled coil</keyword>
<dbReference type="InterPro" id="IPR036322">
    <property type="entry name" value="WD40_repeat_dom_sf"/>
</dbReference>
<protein>
    <submittedName>
        <fullName evidence="5">WD-40 repeat-containing protein</fullName>
    </submittedName>
</protein>
<dbReference type="PANTHER" id="PTHR44489">
    <property type="match status" value="1"/>
</dbReference>
<dbReference type="SUPFAM" id="SSF50978">
    <property type="entry name" value="WD40 repeat-like"/>
    <property type="match status" value="1"/>
</dbReference>
<keyword evidence="1 3" id="KW-0853">WD repeat</keyword>
<dbReference type="AlphaFoldDB" id="X6P7L9"/>
<feature type="repeat" description="WD" evidence="3">
    <location>
        <begin position="56"/>
        <end position="99"/>
    </location>
</feature>
<keyword evidence="6" id="KW-1185">Reference proteome</keyword>
<feature type="repeat" description="WD" evidence="3">
    <location>
        <begin position="163"/>
        <end position="189"/>
    </location>
</feature>
<dbReference type="PROSITE" id="PS00678">
    <property type="entry name" value="WD_REPEATS_1"/>
    <property type="match status" value="2"/>
</dbReference>
<dbReference type="PROSITE" id="PS50294">
    <property type="entry name" value="WD_REPEATS_REGION"/>
    <property type="match status" value="1"/>
</dbReference>
<feature type="coiled-coil region" evidence="4">
    <location>
        <begin position="1"/>
        <end position="35"/>
    </location>
</feature>
<feature type="repeat" description="WD" evidence="3">
    <location>
        <begin position="101"/>
        <end position="148"/>
    </location>
</feature>
<dbReference type="InterPro" id="IPR020472">
    <property type="entry name" value="WD40_PAC1"/>
</dbReference>
<evidence type="ECO:0000313" key="6">
    <source>
        <dbReference type="Proteomes" id="UP000023152"/>
    </source>
</evidence>
<evidence type="ECO:0000313" key="5">
    <source>
        <dbReference type="EMBL" id="ETO33632.1"/>
    </source>
</evidence>
<accession>X6P7L9</accession>
<reference evidence="5 6" key="1">
    <citation type="journal article" date="2013" name="Curr. Biol.">
        <title>The Genome of the Foraminiferan Reticulomyxa filosa.</title>
        <authorList>
            <person name="Glockner G."/>
            <person name="Hulsmann N."/>
            <person name="Schleicher M."/>
            <person name="Noegel A.A."/>
            <person name="Eichinger L."/>
            <person name="Gallinger C."/>
            <person name="Pawlowski J."/>
            <person name="Sierra R."/>
            <person name="Euteneuer U."/>
            <person name="Pillet L."/>
            <person name="Moustafa A."/>
            <person name="Platzer M."/>
            <person name="Groth M."/>
            <person name="Szafranski K."/>
            <person name="Schliwa M."/>
        </authorList>
    </citation>
    <scope>NUCLEOTIDE SEQUENCE [LARGE SCALE GENOMIC DNA]</scope>
</reference>
<dbReference type="OrthoDB" id="2325716at2759"/>
<comment type="caution">
    <text evidence="5">The sequence shown here is derived from an EMBL/GenBank/DDBJ whole genome shotgun (WGS) entry which is preliminary data.</text>
</comment>
<dbReference type="Proteomes" id="UP000023152">
    <property type="component" value="Unassembled WGS sequence"/>
</dbReference>
<dbReference type="Pfam" id="PF00400">
    <property type="entry name" value="WD40"/>
    <property type="match status" value="3"/>
</dbReference>
<dbReference type="SMART" id="SM00320">
    <property type="entry name" value="WD40"/>
    <property type="match status" value="3"/>
</dbReference>
<evidence type="ECO:0000256" key="2">
    <source>
        <dbReference type="ARBA" id="ARBA00022737"/>
    </source>
</evidence>
<gene>
    <name evidence="5" type="ORF">RFI_03470</name>
</gene>
<dbReference type="PRINTS" id="PR00320">
    <property type="entry name" value="GPROTEINBRPT"/>
</dbReference>
<keyword evidence="2" id="KW-0677">Repeat</keyword>
<dbReference type="PANTHER" id="PTHR44489:SF11">
    <property type="entry name" value="WD REPEAT DOMAIN 86"/>
    <property type="match status" value="1"/>
</dbReference>
<dbReference type="Gene3D" id="2.130.10.10">
    <property type="entry name" value="YVTN repeat-like/Quinoprotein amine dehydrogenase"/>
    <property type="match status" value="1"/>
</dbReference>
<evidence type="ECO:0000256" key="3">
    <source>
        <dbReference type="PROSITE-ProRule" id="PRU00221"/>
    </source>
</evidence>
<feature type="non-terminal residue" evidence="5">
    <location>
        <position position="196"/>
    </location>
</feature>
<proteinExistence type="predicted"/>